<evidence type="ECO:0000313" key="2">
    <source>
        <dbReference type="EMBL" id="KAH0912295.1"/>
    </source>
</evidence>
<evidence type="ECO:0000313" key="3">
    <source>
        <dbReference type="Proteomes" id="UP000824890"/>
    </source>
</evidence>
<protein>
    <submittedName>
        <fullName evidence="2">Uncharacterized protein</fullName>
    </submittedName>
</protein>
<reference evidence="2 3" key="1">
    <citation type="submission" date="2021-05" db="EMBL/GenBank/DDBJ databases">
        <title>Genome Assembly of Synthetic Allotetraploid Brassica napus Reveals Homoeologous Exchanges between Subgenomes.</title>
        <authorList>
            <person name="Davis J.T."/>
        </authorList>
    </citation>
    <scope>NUCLEOTIDE SEQUENCE [LARGE SCALE GENOMIC DNA]</scope>
    <source>
        <strain evidence="3">cv. Da-Ae</strain>
        <tissue evidence="2">Seedling</tissue>
    </source>
</reference>
<gene>
    <name evidence="2" type="ORF">HID58_035616</name>
</gene>
<comment type="caution">
    <text evidence="2">The sequence shown here is derived from an EMBL/GenBank/DDBJ whole genome shotgun (WGS) entry which is preliminary data.</text>
</comment>
<proteinExistence type="predicted"/>
<sequence length="327" mass="35802">MKPKVEPSLLHVVSTHKCIRVFPHFLLAARTNRRNHKSNDLCYSSTSTMANSCILLGDLKAGRCTNTVVVHLLRFREARNVKKGGELMGGGMLLLTRSSQLLVSASKAGRCTETVVMRLVRFREARNVNKNGDLMVKNERFMSSVSSSLDGHVSIKFPEKTAFVEIADRINPELNAYVLNSEPHVPYANVYIYDIYDVSECVVFVAFDGSVANMTNVTVAKVAQLMVTSTNNTILHLLGSLPNMNTGLLECNLQTEPSCRHSTLLNKSISQTTMSVHYNQTLRKVYGSDNNPGDDMPGSGTVTTKPSLGVSKATPEASVGDGCIRDC</sequence>
<accession>A0ABQ8C784</accession>
<dbReference type="EMBL" id="JAGKQM010000009">
    <property type="protein sequence ID" value="KAH0912295.1"/>
    <property type="molecule type" value="Genomic_DNA"/>
</dbReference>
<feature type="region of interest" description="Disordered" evidence="1">
    <location>
        <begin position="285"/>
        <end position="327"/>
    </location>
</feature>
<name>A0ABQ8C784_BRANA</name>
<keyword evidence="3" id="KW-1185">Reference proteome</keyword>
<evidence type="ECO:0000256" key="1">
    <source>
        <dbReference type="SAM" id="MobiDB-lite"/>
    </source>
</evidence>
<dbReference type="Proteomes" id="UP000824890">
    <property type="component" value="Unassembled WGS sequence"/>
</dbReference>
<organism evidence="2 3">
    <name type="scientific">Brassica napus</name>
    <name type="common">Rape</name>
    <dbReference type="NCBI Taxonomy" id="3708"/>
    <lineage>
        <taxon>Eukaryota</taxon>
        <taxon>Viridiplantae</taxon>
        <taxon>Streptophyta</taxon>
        <taxon>Embryophyta</taxon>
        <taxon>Tracheophyta</taxon>
        <taxon>Spermatophyta</taxon>
        <taxon>Magnoliopsida</taxon>
        <taxon>eudicotyledons</taxon>
        <taxon>Gunneridae</taxon>
        <taxon>Pentapetalae</taxon>
        <taxon>rosids</taxon>
        <taxon>malvids</taxon>
        <taxon>Brassicales</taxon>
        <taxon>Brassicaceae</taxon>
        <taxon>Brassiceae</taxon>
        <taxon>Brassica</taxon>
    </lineage>
</organism>